<evidence type="ECO:0000259" key="7">
    <source>
        <dbReference type="Pfam" id="PF00144"/>
    </source>
</evidence>
<dbReference type="Gene3D" id="3.20.20.300">
    <property type="entry name" value="Glycoside hydrolase, family 3, N-terminal domain"/>
    <property type="match status" value="1"/>
</dbReference>
<dbReference type="Gene3D" id="3.40.50.1700">
    <property type="entry name" value="Glycoside hydrolase family 3 C-terminal domain"/>
    <property type="match status" value="1"/>
</dbReference>
<dbReference type="SUPFAM" id="SSF56601">
    <property type="entry name" value="beta-lactamase/transpeptidase-like"/>
    <property type="match status" value="1"/>
</dbReference>
<evidence type="ECO:0000313" key="9">
    <source>
        <dbReference type="EMBL" id="TMU56179.1"/>
    </source>
</evidence>
<dbReference type="InterPro" id="IPR001764">
    <property type="entry name" value="Glyco_hydro_3_N"/>
</dbReference>
<dbReference type="EMBL" id="VCNI01000001">
    <property type="protein sequence ID" value="TMU56179.1"/>
    <property type="molecule type" value="Genomic_DNA"/>
</dbReference>
<comment type="catalytic activity">
    <reaction evidence="1">
        <text>Hydrolysis of terminal non-reducing N-acetyl-D-hexosamine residues in N-acetyl-beta-D-hexosaminides.</text>
        <dbReference type="EC" id="3.2.1.52"/>
    </reaction>
</comment>
<dbReference type="InterPro" id="IPR001466">
    <property type="entry name" value="Beta-lactam-related"/>
</dbReference>
<feature type="domain" description="Glycoside hydrolase family 3 N-terminal" evidence="8">
    <location>
        <begin position="44"/>
        <end position="360"/>
    </location>
</feature>
<dbReference type="InterPro" id="IPR050226">
    <property type="entry name" value="NagZ_Beta-hexosaminidase"/>
</dbReference>
<dbReference type="SUPFAM" id="SSF52279">
    <property type="entry name" value="Beta-D-glucan exohydrolase, C-terminal domain"/>
    <property type="match status" value="1"/>
</dbReference>
<feature type="chain" id="PRO_5047311317" description="beta-N-acetylhexosaminidase" evidence="6">
    <location>
        <begin position="22"/>
        <end position="971"/>
    </location>
</feature>
<feature type="domain" description="Beta-lactamase-related" evidence="7">
    <location>
        <begin position="591"/>
        <end position="947"/>
    </location>
</feature>
<evidence type="ECO:0000259" key="8">
    <source>
        <dbReference type="Pfam" id="PF00933"/>
    </source>
</evidence>
<dbReference type="EC" id="3.2.1.52" evidence="3"/>
<dbReference type="InterPro" id="IPR017853">
    <property type="entry name" value="GH"/>
</dbReference>
<dbReference type="InterPro" id="IPR036962">
    <property type="entry name" value="Glyco_hydro_3_N_sf"/>
</dbReference>
<accession>A0ABY2WME7</accession>
<evidence type="ECO:0000256" key="1">
    <source>
        <dbReference type="ARBA" id="ARBA00001231"/>
    </source>
</evidence>
<keyword evidence="10" id="KW-1185">Reference proteome</keyword>
<comment type="caution">
    <text evidence="9">The sequence shown here is derived from an EMBL/GenBank/DDBJ whole genome shotgun (WGS) entry which is preliminary data.</text>
</comment>
<dbReference type="InterPro" id="IPR012338">
    <property type="entry name" value="Beta-lactam/transpept-like"/>
</dbReference>
<proteinExistence type="inferred from homology"/>
<evidence type="ECO:0000313" key="10">
    <source>
        <dbReference type="Proteomes" id="UP000751614"/>
    </source>
</evidence>
<dbReference type="Pfam" id="PF00144">
    <property type="entry name" value="Beta-lactamase"/>
    <property type="match status" value="1"/>
</dbReference>
<reference evidence="9 10" key="1">
    <citation type="submission" date="2019-05" db="EMBL/GenBank/DDBJ databases">
        <title>Flagellimonas sp. AsT0115, sp. nov., isolated from a marine red algae, Asparagopsis taxiformis.</title>
        <authorList>
            <person name="Kim J."/>
            <person name="Jeong S.E."/>
            <person name="Jeon C.O."/>
        </authorList>
    </citation>
    <scope>NUCLEOTIDE SEQUENCE [LARGE SCALE GENOMIC DNA]</scope>
    <source>
        <strain evidence="9 10">AsT0115</strain>
    </source>
</reference>
<sequence>MRINFYFPLFLFVLVSMQAQHNPLVANDTLAQQNWVDAQYNAMTLEERIGQLFMVMATSNQNREASDKIKKLVEKHHIGGVVFSRGGPVRQAKLTNEFQEASKTPLLVGLDAEWGLAMRLDSTHAFPWNMTLGAIKDSCIIEKIGFQIGKHAKRLGVHINFAPDIDVNNNPQNPIIGNRSFGEDPKSVAQKGIAFMDGMERAGVLSCGKHFPGHGDTATDSHKSLPIIESTKQRLDTVELLPFKSLIENGLSSVMVAHLEVPQVEFLRAGLPSSLSDQVITELLQNELGFKGLVVTDALNMNAVSEFAPEGEVELNAFLAGNDMLLMPKDVLQAKEKLVEAYNRGIVTELRLSTSVKKILMAKYKVGLHEYRPVELDGLHEDLNTVDNDALHEEAMENAITVAKNNFSLLPIKKLENKKIAYVHFGDDSGETFFQTLNQYAEVTEIKAKDAAGYRNQLTPFNLVIIGFHKNNSSPWKSYKFSKNELFWLQEISRLRTSNTILALFAKPYALLDVAKFDTIDALVVGYQNSEIAQESVAEAIFGAIGANGKLPVSAHPDFPVHTGIRLKPLQRLGYTIPERVGMSSGKLAAVDSLVRQGLDSLMYPGAQVLIAKKGKVVYHKNFGKPTYTSEEIIDESHIYDLASLTKILSTLPMIMKMEEEGKIALNNTFKELVPEYEESELKDVTVLKALSHYGRLPAWIAFYIQTLTKNRRPSPDFYRSTPTEGYSYKVANNLYLTDAYKDSIYNRIGRQELKSNRYRYSDVAYYVFKKYIEETYGESIDKLVNDFLYIPMGLKRTTFNPLDRFSKEEIVPSEEDNYYRHQTIQGYVHDMGAAMQGGVGGHAGLFSNANDVAKIMQMYLQGGVYGGVRFLNERTIRKFNTCYFCHKDVRRGVGFDKPQLKEKGPTCGCVSRKSFGHSGFTGTYTWADPDEELVYVFLSNRTYPSASNTLLVKSGLRTRIQQAIYDSIIN</sequence>
<dbReference type="InterPro" id="IPR036881">
    <property type="entry name" value="Glyco_hydro_3_C_sf"/>
</dbReference>
<dbReference type="Pfam" id="PF00933">
    <property type="entry name" value="Glyco_hydro_3"/>
    <property type="match status" value="1"/>
</dbReference>
<name>A0ABY2WME7_9FLAO</name>
<keyword evidence="6" id="KW-0732">Signal</keyword>
<evidence type="ECO:0000256" key="2">
    <source>
        <dbReference type="ARBA" id="ARBA00005336"/>
    </source>
</evidence>
<evidence type="ECO:0000256" key="6">
    <source>
        <dbReference type="SAM" id="SignalP"/>
    </source>
</evidence>
<protein>
    <recommendedName>
        <fullName evidence="3">beta-N-acetylhexosaminidase</fullName>
        <ecNumber evidence="3">3.2.1.52</ecNumber>
    </recommendedName>
</protein>
<dbReference type="PANTHER" id="PTHR30480">
    <property type="entry name" value="BETA-HEXOSAMINIDASE-RELATED"/>
    <property type="match status" value="1"/>
</dbReference>
<keyword evidence="5" id="KW-0326">Glycosidase</keyword>
<gene>
    <name evidence="9" type="ORF">FGG15_01170</name>
</gene>
<evidence type="ECO:0000256" key="4">
    <source>
        <dbReference type="ARBA" id="ARBA00022801"/>
    </source>
</evidence>
<dbReference type="Proteomes" id="UP000751614">
    <property type="component" value="Unassembled WGS sequence"/>
</dbReference>
<feature type="signal peptide" evidence="6">
    <location>
        <begin position="1"/>
        <end position="21"/>
    </location>
</feature>
<organism evidence="9 10">
    <name type="scientific">Flagellimonas algicola</name>
    <dbReference type="NCBI Taxonomy" id="2583815"/>
    <lineage>
        <taxon>Bacteria</taxon>
        <taxon>Pseudomonadati</taxon>
        <taxon>Bacteroidota</taxon>
        <taxon>Flavobacteriia</taxon>
        <taxon>Flavobacteriales</taxon>
        <taxon>Flavobacteriaceae</taxon>
        <taxon>Flagellimonas</taxon>
    </lineage>
</organism>
<comment type="similarity">
    <text evidence="2">Belongs to the glycosyl hydrolase 3 family.</text>
</comment>
<keyword evidence="4" id="KW-0378">Hydrolase</keyword>
<dbReference type="PANTHER" id="PTHR30480:SF13">
    <property type="entry name" value="BETA-HEXOSAMINIDASE"/>
    <property type="match status" value="1"/>
</dbReference>
<evidence type="ECO:0000256" key="5">
    <source>
        <dbReference type="ARBA" id="ARBA00023295"/>
    </source>
</evidence>
<dbReference type="Gene3D" id="3.40.710.10">
    <property type="entry name" value="DD-peptidase/beta-lactamase superfamily"/>
    <property type="match status" value="1"/>
</dbReference>
<dbReference type="SUPFAM" id="SSF51445">
    <property type="entry name" value="(Trans)glycosidases"/>
    <property type="match status" value="1"/>
</dbReference>
<evidence type="ECO:0000256" key="3">
    <source>
        <dbReference type="ARBA" id="ARBA00012663"/>
    </source>
</evidence>
<dbReference type="RefSeq" id="WP_138832360.1">
    <property type="nucleotide sequence ID" value="NZ_VCNI01000001.1"/>
</dbReference>